<name>A0A0E9VPA6_ANGAN</name>
<sequence>MWISMKTCMCGRKTVCIGALGVIVSYLSNHTWAIVFFFVCSLHCILLL</sequence>
<dbReference type="EMBL" id="GBXM01028685">
    <property type="protein sequence ID" value="JAH79892.1"/>
    <property type="molecule type" value="Transcribed_RNA"/>
</dbReference>
<proteinExistence type="predicted"/>
<accession>A0A0E9VPA6</accession>
<protein>
    <submittedName>
        <fullName evidence="1">Uncharacterized protein</fullName>
    </submittedName>
</protein>
<reference evidence="1" key="2">
    <citation type="journal article" date="2015" name="Fish Shellfish Immunol.">
        <title>Early steps in the European eel (Anguilla anguilla)-Vibrio vulnificus interaction in the gills: Role of the RtxA13 toxin.</title>
        <authorList>
            <person name="Callol A."/>
            <person name="Pajuelo D."/>
            <person name="Ebbesson L."/>
            <person name="Teles M."/>
            <person name="MacKenzie S."/>
            <person name="Amaro C."/>
        </authorList>
    </citation>
    <scope>NUCLEOTIDE SEQUENCE</scope>
</reference>
<dbReference type="AlphaFoldDB" id="A0A0E9VPA6"/>
<reference evidence="1" key="1">
    <citation type="submission" date="2014-11" db="EMBL/GenBank/DDBJ databases">
        <authorList>
            <person name="Amaro Gonzalez C."/>
        </authorList>
    </citation>
    <scope>NUCLEOTIDE SEQUENCE</scope>
</reference>
<evidence type="ECO:0000313" key="1">
    <source>
        <dbReference type="EMBL" id="JAH79892.1"/>
    </source>
</evidence>
<organism evidence="1">
    <name type="scientific">Anguilla anguilla</name>
    <name type="common">European freshwater eel</name>
    <name type="synonym">Muraena anguilla</name>
    <dbReference type="NCBI Taxonomy" id="7936"/>
    <lineage>
        <taxon>Eukaryota</taxon>
        <taxon>Metazoa</taxon>
        <taxon>Chordata</taxon>
        <taxon>Craniata</taxon>
        <taxon>Vertebrata</taxon>
        <taxon>Euteleostomi</taxon>
        <taxon>Actinopterygii</taxon>
        <taxon>Neopterygii</taxon>
        <taxon>Teleostei</taxon>
        <taxon>Anguilliformes</taxon>
        <taxon>Anguillidae</taxon>
        <taxon>Anguilla</taxon>
    </lineage>
</organism>